<evidence type="ECO:0000313" key="2">
    <source>
        <dbReference type="Proteomes" id="UP001611494"/>
    </source>
</evidence>
<comment type="caution">
    <text evidence="1">The sequence shown here is derived from an EMBL/GenBank/DDBJ whole genome shotgun (WGS) entry which is preliminary data.</text>
</comment>
<proteinExistence type="predicted"/>
<reference evidence="1 2" key="1">
    <citation type="submission" date="2024-10" db="EMBL/GenBank/DDBJ databases">
        <title>The Natural Products Discovery Center: Release of the First 8490 Sequenced Strains for Exploring Actinobacteria Biosynthetic Diversity.</title>
        <authorList>
            <person name="Kalkreuter E."/>
            <person name="Kautsar S.A."/>
            <person name="Yang D."/>
            <person name="Bader C.D."/>
            <person name="Teijaro C.N."/>
            <person name="Fluegel L."/>
            <person name="Davis C.M."/>
            <person name="Simpson J.R."/>
            <person name="Lauterbach L."/>
            <person name="Steele A.D."/>
            <person name="Gui C."/>
            <person name="Meng S."/>
            <person name="Li G."/>
            <person name="Viehrig K."/>
            <person name="Ye F."/>
            <person name="Su P."/>
            <person name="Kiefer A.F."/>
            <person name="Nichols A."/>
            <person name="Cepeda A.J."/>
            <person name="Yan W."/>
            <person name="Fan B."/>
            <person name="Jiang Y."/>
            <person name="Adhikari A."/>
            <person name="Zheng C.-J."/>
            <person name="Schuster L."/>
            <person name="Cowan T.M."/>
            <person name="Smanski M.J."/>
            <person name="Chevrette M.G."/>
            <person name="De Carvalho L.P.S."/>
            <person name="Shen B."/>
        </authorList>
    </citation>
    <scope>NUCLEOTIDE SEQUENCE [LARGE SCALE GENOMIC DNA]</scope>
    <source>
        <strain evidence="1 2">NPDC019377</strain>
    </source>
</reference>
<evidence type="ECO:0000313" key="1">
    <source>
        <dbReference type="EMBL" id="MFI2231885.1"/>
    </source>
</evidence>
<evidence type="ECO:0008006" key="3">
    <source>
        <dbReference type="Google" id="ProtNLM"/>
    </source>
</evidence>
<dbReference type="RefSeq" id="WP_039826056.1">
    <property type="nucleotide sequence ID" value="NZ_JBIRYL010000004.1"/>
</dbReference>
<organism evidence="1 2">
    <name type="scientific">Nocardia testacea</name>
    <dbReference type="NCBI Taxonomy" id="248551"/>
    <lineage>
        <taxon>Bacteria</taxon>
        <taxon>Bacillati</taxon>
        <taxon>Actinomycetota</taxon>
        <taxon>Actinomycetes</taxon>
        <taxon>Mycobacteriales</taxon>
        <taxon>Nocardiaceae</taxon>
        <taxon>Nocardia</taxon>
    </lineage>
</organism>
<name>A0ABW7VZ91_9NOCA</name>
<accession>A0ABW7VZ91</accession>
<keyword evidence="2" id="KW-1185">Reference proteome</keyword>
<dbReference type="Proteomes" id="UP001611494">
    <property type="component" value="Unassembled WGS sequence"/>
</dbReference>
<gene>
    <name evidence="1" type="ORF">ACH49Z_18745</name>
</gene>
<dbReference type="EMBL" id="JBIRYL010000004">
    <property type="protein sequence ID" value="MFI2231885.1"/>
    <property type="molecule type" value="Genomic_DNA"/>
</dbReference>
<protein>
    <recommendedName>
        <fullName evidence="3">PE domain-containing protein</fullName>
    </recommendedName>
</protein>
<sequence>MSDEAAPRPMTNMINAANEGQITVRMAPEEFINLDRDCSLFLGVIEQIKRIAGEISRQDHWGLGEADDDLSSARAMVGRYKVKAQGAPDGNGVYEIMDQHVRIVQDIQDVYRIMRDRMMQADSEWAAAYHSLEATLPQRALAAPTSGPYILPDGSTR</sequence>